<dbReference type="Pfam" id="PF13561">
    <property type="entry name" value="adh_short_C2"/>
    <property type="match status" value="1"/>
</dbReference>
<sequence length="266" mass="27268">MQIEFSGRSVAVTGGGSGIGAATARAFAALGARVGVLDLDEAGAEAVATEIGDAAMAIALDVADAEAVTQALDRLAEVQGGLDVLVSNAGILRAYTMDDMGPQDWARVLATNLSGPFHCLHAALPHLRASAQAGRGPAVINVASTTAKSISRHGGIDYTASKSGILGLTRHAAYELGPSGIRVVTVCPGPTLTSMVAAHNTEERLAATARMIPLGRWVQPEEIADVILFFASRHAAMCTGTCIEVDGGSLISNGVAHDDYLQRRGG</sequence>
<dbReference type="EMBL" id="JBHRTR010000020">
    <property type="protein sequence ID" value="MFC3227206.1"/>
    <property type="molecule type" value="Genomic_DNA"/>
</dbReference>
<keyword evidence="4" id="KW-1185">Reference proteome</keyword>
<evidence type="ECO:0000313" key="3">
    <source>
        <dbReference type="EMBL" id="MFC3227206.1"/>
    </source>
</evidence>
<evidence type="ECO:0000256" key="1">
    <source>
        <dbReference type="ARBA" id="ARBA00006484"/>
    </source>
</evidence>
<dbReference type="EC" id="1.1.1.-" evidence="3"/>
<dbReference type="Proteomes" id="UP001595528">
    <property type="component" value="Unassembled WGS sequence"/>
</dbReference>
<dbReference type="PANTHER" id="PTHR42760">
    <property type="entry name" value="SHORT-CHAIN DEHYDROGENASES/REDUCTASES FAMILY MEMBER"/>
    <property type="match status" value="1"/>
</dbReference>
<name>A0ABV7KXT1_9PROT</name>
<dbReference type="Gene3D" id="3.40.50.720">
    <property type="entry name" value="NAD(P)-binding Rossmann-like Domain"/>
    <property type="match status" value="1"/>
</dbReference>
<keyword evidence="2 3" id="KW-0560">Oxidoreductase</keyword>
<evidence type="ECO:0000256" key="2">
    <source>
        <dbReference type="ARBA" id="ARBA00023002"/>
    </source>
</evidence>
<evidence type="ECO:0000313" key="4">
    <source>
        <dbReference type="Proteomes" id="UP001595528"/>
    </source>
</evidence>
<dbReference type="InterPro" id="IPR036291">
    <property type="entry name" value="NAD(P)-bd_dom_sf"/>
</dbReference>
<dbReference type="CDD" id="cd05233">
    <property type="entry name" value="SDR_c"/>
    <property type="match status" value="1"/>
</dbReference>
<dbReference type="PRINTS" id="PR00080">
    <property type="entry name" value="SDRFAMILY"/>
</dbReference>
<dbReference type="GO" id="GO:0016491">
    <property type="term" value="F:oxidoreductase activity"/>
    <property type="evidence" value="ECO:0007669"/>
    <property type="project" value="UniProtKB-KW"/>
</dbReference>
<dbReference type="PRINTS" id="PR00081">
    <property type="entry name" value="GDHRDH"/>
</dbReference>
<protein>
    <submittedName>
        <fullName evidence="3">SDR family NAD(P)-dependent oxidoreductase</fullName>
        <ecNumber evidence="3">1.1.1.-</ecNumber>
    </submittedName>
</protein>
<accession>A0ABV7KXT1</accession>
<proteinExistence type="inferred from homology"/>
<dbReference type="SUPFAM" id="SSF51735">
    <property type="entry name" value="NAD(P)-binding Rossmann-fold domains"/>
    <property type="match status" value="1"/>
</dbReference>
<comment type="similarity">
    <text evidence="1">Belongs to the short-chain dehydrogenases/reductases (SDR) family.</text>
</comment>
<gene>
    <name evidence="3" type="ORF">ACFOGJ_08200</name>
</gene>
<dbReference type="PANTHER" id="PTHR42760:SF133">
    <property type="entry name" value="3-OXOACYL-[ACYL-CARRIER-PROTEIN] REDUCTASE"/>
    <property type="match status" value="1"/>
</dbReference>
<comment type="caution">
    <text evidence="3">The sequence shown here is derived from an EMBL/GenBank/DDBJ whole genome shotgun (WGS) entry which is preliminary data.</text>
</comment>
<organism evidence="3 4">
    <name type="scientific">Marinibaculum pumilum</name>
    <dbReference type="NCBI Taxonomy" id="1766165"/>
    <lineage>
        <taxon>Bacteria</taxon>
        <taxon>Pseudomonadati</taxon>
        <taxon>Pseudomonadota</taxon>
        <taxon>Alphaproteobacteria</taxon>
        <taxon>Rhodospirillales</taxon>
        <taxon>Rhodospirillaceae</taxon>
        <taxon>Marinibaculum</taxon>
    </lineage>
</organism>
<dbReference type="InterPro" id="IPR002347">
    <property type="entry name" value="SDR_fam"/>
</dbReference>
<dbReference type="RefSeq" id="WP_379899367.1">
    <property type="nucleotide sequence ID" value="NZ_JBHRTR010000020.1"/>
</dbReference>
<reference evidence="4" key="1">
    <citation type="journal article" date="2019" name="Int. J. Syst. Evol. Microbiol.">
        <title>The Global Catalogue of Microorganisms (GCM) 10K type strain sequencing project: providing services to taxonomists for standard genome sequencing and annotation.</title>
        <authorList>
            <consortium name="The Broad Institute Genomics Platform"/>
            <consortium name="The Broad Institute Genome Sequencing Center for Infectious Disease"/>
            <person name="Wu L."/>
            <person name="Ma J."/>
        </authorList>
    </citation>
    <scope>NUCLEOTIDE SEQUENCE [LARGE SCALE GENOMIC DNA]</scope>
    <source>
        <strain evidence="4">KCTC 42964</strain>
    </source>
</reference>